<dbReference type="Pfam" id="PF11377">
    <property type="entry name" value="DUF3180"/>
    <property type="match status" value="1"/>
</dbReference>
<feature type="transmembrane region" description="Helical" evidence="1">
    <location>
        <begin position="52"/>
        <end position="71"/>
    </location>
</feature>
<feature type="transmembrane region" description="Helical" evidence="1">
    <location>
        <begin position="135"/>
        <end position="155"/>
    </location>
</feature>
<organism evidence="2 3">
    <name type="scientific">Streptomyces luteosporeus</name>
    <dbReference type="NCBI Taxonomy" id="173856"/>
    <lineage>
        <taxon>Bacteria</taxon>
        <taxon>Bacillati</taxon>
        <taxon>Actinomycetota</taxon>
        <taxon>Actinomycetes</taxon>
        <taxon>Kitasatosporales</taxon>
        <taxon>Streptomycetaceae</taxon>
        <taxon>Streptomyces</taxon>
    </lineage>
</organism>
<sequence length="175" mass="18146">MAASDKKQRGDSHVKQLRIGMLAGLFAVAGVLSWAAARLWDSFGTLPSVPVAAPIVLAVIAVVLFATGLSLRARLRAQRERRPGAKGVDPLLAARAVVFGQASALVAALVAGMYGGVGVFLLMDGLDVPVRRDQAIYAGASVLAGACVVAAAFFMERVCRLPEDDDEDGTGATRA</sequence>
<dbReference type="EMBL" id="BAAASL010000026">
    <property type="protein sequence ID" value="GAA2724478.1"/>
    <property type="molecule type" value="Genomic_DNA"/>
</dbReference>
<protein>
    <submittedName>
        <fullName evidence="2">DUF3180 domain-containing protein</fullName>
    </submittedName>
</protein>
<feature type="transmembrane region" description="Helical" evidence="1">
    <location>
        <begin position="92"/>
        <end position="115"/>
    </location>
</feature>
<dbReference type="Proteomes" id="UP001500886">
    <property type="component" value="Unassembled WGS sequence"/>
</dbReference>
<evidence type="ECO:0000313" key="3">
    <source>
        <dbReference type="Proteomes" id="UP001500886"/>
    </source>
</evidence>
<keyword evidence="3" id="KW-1185">Reference proteome</keyword>
<feature type="transmembrane region" description="Helical" evidence="1">
    <location>
        <begin position="21"/>
        <end position="40"/>
    </location>
</feature>
<reference evidence="3" key="1">
    <citation type="journal article" date="2019" name="Int. J. Syst. Evol. Microbiol.">
        <title>The Global Catalogue of Microorganisms (GCM) 10K type strain sequencing project: providing services to taxonomists for standard genome sequencing and annotation.</title>
        <authorList>
            <consortium name="The Broad Institute Genomics Platform"/>
            <consortium name="The Broad Institute Genome Sequencing Center for Infectious Disease"/>
            <person name="Wu L."/>
            <person name="Ma J."/>
        </authorList>
    </citation>
    <scope>NUCLEOTIDE SEQUENCE [LARGE SCALE GENOMIC DNA]</scope>
    <source>
        <strain evidence="3">JCM 4542</strain>
    </source>
</reference>
<evidence type="ECO:0000313" key="2">
    <source>
        <dbReference type="EMBL" id="GAA2724478.1"/>
    </source>
</evidence>
<evidence type="ECO:0000256" key="1">
    <source>
        <dbReference type="SAM" id="Phobius"/>
    </source>
</evidence>
<gene>
    <name evidence="2" type="ORF">GCM10010315_54350</name>
</gene>
<keyword evidence="1" id="KW-1133">Transmembrane helix</keyword>
<keyword evidence="1" id="KW-0812">Transmembrane</keyword>
<proteinExistence type="predicted"/>
<keyword evidence="1" id="KW-0472">Membrane</keyword>
<accession>A0ABP6GN11</accession>
<name>A0ABP6GN11_9ACTN</name>
<dbReference type="InterPro" id="IPR021517">
    <property type="entry name" value="DUF3180"/>
</dbReference>
<comment type="caution">
    <text evidence="2">The sequence shown here is derived from an EMBL/GenBank/DDBJ whole genome shotgun (WGS) entry which is preliminary data.</text>
</comment>